<evidence type="ECO:0000313" key="3">
    <source>
        <dbReference type="Proteomes" id="UP000070107"/>
    </source>
</evidence>
<dbReference type="OrthoDB" id="8280200at2"/>
<accession>A0A135HXG0</accession>
<feature type="chain" id="PRO_5007465389" description="Type IV secretion system protein VirB7" evidence="1">
    <location>
        <begin position="19"/>
        <end position="90"/>
    </location>
</feature>
<gene>
    <name evidence="2" type="ORF">ATN84_25080</name>
</gene>
<name>A0A135HXG0_9HYPH</name>
<reference evidence="2 3" key="1">
    <citation type="submission" date="2015-11" db="EMBL/GenBank/DDBJ databases">
        <title>Draft genome sequence of Paramesorhizobium deserti A-3-E, a strain highly resistant to diverse beta-lactam antibiotics.</title>
        <authorList>
            <person name="Lv R."/>
            <person name="Yang X."/>
            <person name="Fang N."/>
            <person name="Guo J."/>
            <person name="Luo X."/>
            <person name="Peng F."/>
            <person name="Yang R."/>
            <person name="Cui Y."/>
            <person name="Fang C."/>
            <person name="Song Y."/>
        </authorList>
    </citation>
    <scope>NUCLEOTIDE SEQUENCE [LARGE SCALE GENOMIC DNA]</scope>
    <source>
        <strain evidence="2 3">A-3-E</strain>
    </source>
</reference>
<evidence type="ECO:0000256" key="1">
    <source>
        <dbReference type="SAM" id="SignalP"/>
    </source>
</evidence>
<keyword evidence="3" id="KW-1185">Reference proteome</keyword>
<protein>
    <recommendedName>
        <fullName evidence="4">Type IV secretion system protein VirB7</fullName>
    </recommendedName>
</protein>
<dbReference type="EMBL" id="LNTU01000008">
    <property type="protein sequence ID" value="KXF77890.1"/>
    <property type="molecule type" value="Genomic_DNA"/>
</dbReference>
<proteinExistence type="predicted"/>
<sequence>MIRSMLPLCMAVALSGCASMSYPLPKCDGYARRPLNRAMWQWEDNNNLKQKHSDARTAASTRIATYVEEGKDPLTFAQLDIDASYRSCEG</sequence>
<evidence type="ECO:0008006" key="4">
    <source>
        <dbReference type="Google" id="ProtNLM"/>
    </source>
</evidence>
<evidence type="ECO:0000313" key="2">
    <source>
        <dbReference type="EMBL" id="KXF77890.1"/>
    </source>
</evidence>
<dbReference type="STRING" id="1494590.ATN84_25080"/>
<organism evidence="2 3">
    <name type="scientific">Paramesorhizobium deserti</name>
    <dbReference type="NCBI Taxonomy" id="1494590"/>
    <lineage>
        <taxon>Bacteria</taxon>
        <taxon>Pseudomonadati</taxon>
        <taxon>Pseudomonadota</taxon>
        <taxon>Alphaproteobacteria</taxon>
        <taxon>Hyphomicrobiales</taxon>
        <taxon>Phyllobacteriaceae</taxon>
        <taxon>Paramesorhizobium</taxon>
    </lineage>
</organism>
<dbReference type="PROSITE" id="PS51257">
    <property type="entry name" value="PROKAR_LIPOPROTEIN"/>
    <property type="match status" value="1"/>
</dbReference>
<dbReference type="Proteomes" id="UP000070107">
    <property type="component" value="Unassembled WGS sequence"/>
</dbReference>
<keyword evidence="1" id="KW-0732">Signal</keyword>
<dbReference type="AlphaFoldDB" id="A0A135HXG0"/>
<feature type="signal peptide" evidence="1">
    <location>
        <begin position="1"/>
        <end position="18"/>
    </location>
</feature>
<comment type="caution">
    <text evidence="2">The sequence shown here is derived from an EMBL/GenBank/DDBJ whole genome shotgun (WGS) entry which is preliminary data.</text>
</comment>